<dbReference type="InterPro" id="IPR000873">
    <property type="entry name" value="AMP-dep_synth/lig_dom"/>
</dbReference>
<dbReference type="InterPro" id="IPR025110">
    <property type="entry name" value="AMP-bd_C"/>
</dbReference>
<feature type="domain" description="AMP-dependent synthetase/ligase" evidence="1">
    <location>
        <begin position="9"/>
        <end position="360"/>
    </location>
</feature>
<dbReference type="InterPro" id="IPR042099">
    <property type="entry name" value="ANL_N_sf"/>
</dbReference>
<comment type="caution">
    <text evidence="3">The sequence shown here is derived from an EMBL/GenBank/DDBJ whole genome shotgun (WGS) entry which is preliminary data.</text>
</comment>
<dbReference type="Pfam" id="PF00501">
    <property type="entry name" value="AMP-binding"/>
    <property type="match status" value="1"/>
</dbReference>
<dbReference type="PROSITE" id="PS00455">
    <property type="entry name" value="AMP_BINDING"/>
    <property type="match status" value="1"/>
</dbReference>
<protein>
    <submittedName>
        <fullName evidence="3">Long-chain fatty acid--CoA ligase</fullName>
    </submittedName>
</protein>
<dbReference type="SUPFAM" id="SSF56801">
    <property type="entry name" value="Acetyl-CoA synthetase-like"/>
    <property type="match status" value="1"/>
</dbReference>
<dbReference type="GO" id="GO:0016877">
    <property type="term" value="F:ligase activity, forming carbon-sulfur bonds"/>
    <property type="evidence" value="ECO:0007669"/>
    <property type="project" value="UniProtKB-ARBA"/>
</dbReference>
<name>A0A2W5QQJ1_VARPD</name>
<proteinExistence type="predicted"/>
<organism evidence="3 4">
    <name type="scientific">Variovorax paradoxus</name>
    <dbReference type="NCBI Taxonomy" id="34073"/>
    <lineage>
        <taxon>Bacteria</taxon>
        <taxon>Pseudomonadati</taxon>
        <taxon>Pseudomonadota</taxon>
        <taxon>Betaproteobacteria</taxon>
        <taxon>Burkholderiales</taxon>
        <taxon>Comamonadaceae</taxon>
        <taxon>Variovorax</taxon>
    </lineage>
</organism>
<dbReference type="Gene3D" id="3.30.300.30">
    <property type="match status" value="1"/>
</dbReference>
<dbReference type="PANTHER" id="PTHR43767">
    <property type="entry name" value="LONG-CHAIN-FATTY-ACID--COA LIGASE"/>
    <property type="match status" value="1"/>
</dbReference>
<dbReference type="Gene3D" id="3.40.50.12780">
    <property type="entry name" value="N-terminal domain of ligase-like"/>
    <property type="match status" value="1"/>
</dbReference>
<dbReference type="PANTHER" id="PTHR43767:SF7">
    <property type="entry name" value="MEDIUM_LONG-CHAIN-FATTY-ACID--COA LIGASE FADD8"/>
    <property type="match status" value="1"/>
</dbReference>
<dbReference type="AlphaFoldDB" id="A0A2W5QQJ1"/>
<evidence type="ECO:0000313" key="4">
    <source>
        <dbReference type="Proteomes" id="UP000249135"/>
    </source>
</evidence>
<sequence>MRPIDFLLRAARRHADKVAVSGPEGSISYAELVEQVQALAAVLQHRVPAEDGRIAICAGNHIAHVVALFATLLAGRIWVPLNPRAGQAELRRIIEFTEAALVIAEDDQATKVADAGAPLMRYRPGGGQDDLSQAIERHRGRMPDAVYPALARTQAIKFTGGTTGLPKGVMQSLRSWNACIVSIMHAMRLDEHVRYLAVASITHGTSTFLLPVLGCGGTVLLPASTRPRDVLDQLERERVTSVFMPPTLIYGLLEDETVRRRDWSALRHFVYAAAPMRSDKILEAQEVFGPVETGYGQTEAPAIIAYMPAEEARDLRNLASVGRPALMTDVAIMDAQGRVLPPGEHGEVVVRGDLVMTGYWKQPDKTAESFHGDWLRTGDGGVLDERGYLYLRDRIRDMIITGGFNVYPTDVEDALGAHPAVYDCAVLGLEDDKWGEAVHGAVQLHAGAQVSEAELIAWVRARLDPVKTPKHVHFFDSLPRTANAKVSKKDVRQQILQRMQEAST</sequence>
<dbReference type="InterPro" id="IPR020845">
    <property type="entry name" value="AMP-binding_CS"/>
</dbReference>
<dbReference type="InterPro" id="IPR045851">
    <property type="entry name" value="AMP-bd_C_sf"/>
</dbReference>
<feature type="domain" description="AMP-binding enzyme C-terminal" evidence="2">
    <location>
        <begin position="411"/>
        <end position="485"/>
    </location>
</feature>
<dbReference type="Proteomes" id="UP000249135">
    <property type="component" value="Unassembled WGS sequence"/>
</dbReference>
<gene>
    <name evidence="3" type="ORF">DI563_04635</name>
</gene>
<dbReference type="EMBL" id="QFPP01000028">
    <property type="protein sequence ID" value="PZQ77195.1"/>
    <property type="molecule type" value="Genomic_DNA"/>
</dbReference>
<evidence type="ECO:0000313" key="3">
    <source>
        <dbReference type="EMBL" id="PZQ77195.1"/>
    </source>
</evidence>
<evidence type="ECO:0000259" key="1">
    <source>
        <dbReference type="Pfam" id="PF00501"/>
    </source>
</evidence>
<reference evidence="3 4" key="1">
    <citation type="submission" date="2017-08" db="EMBL/GenBank/DDBJ databases">
        <title>Infants hospitalized years apart are colonized by the same room-sourced microbial strains.</title>
        <authorList>
            <person name="Brooks B."/>
            <person name="Olm M.R."/>
            <person name="Firek B.A."/>
            <person name="Baker R."/>
            <person name="Thomas B.C."/>
            <person name="Morowitz M.J."/>
            <person name="Banfield J.F."/>
        </authorList>
    </citation>
    <scope>NUCLEOTIDE SEQUENCE [LARGE SCALE GENOMIC DNA]</scope>
    <source>
        <strain evidence="3">S2_005_003_R2_41</strain>
    </source>
</reference>
<evidence type="ECO:0000259" key="2">
    <source>
        <dbReference type="Pfam" id="PF13193"/>
    </source>
</evidence>
<dbReference type="Pfam" id="PF13193">
    <property type="entry name" value="AMP-binding_C"/>
    <property type="match status" value="1"/>
</dbReference>
<accession>A0A2W5QQJ1</accession>
<dbReference type="InterPro" id="IPR050237">
    <property type="entry name" value="ATP-dep_AMP-bd_enzyme"/>
</dbReference>
<keyword evidence="3" id="KW-0436">Ligase</keyword>